<comment type="caution">
    <text evidence="2">The sequence shown here is derived from an EMBL/GenBank/DDBJ whole genome shotgun (WGS) entry which is preliminary data.</text>
</comment>
<dbReference type="CDD" id="cd01741">
    <property type="entry name" value="GATase1_1"/>
    <property type="match status" value="1"/>
</dbReference>
<dbReference type="Proteomes" id="UP001262410">
    <property type="component" value="Unassembled WGS sequence"/>
</dbReference>
<dbReference type="InterPro" id="IPR044992">
    <property type="entry name" value="ChyE-like"/>
</dbReference>
<dbReference type="Gene3D" id="3.40.50.880">
    <property type="match status" value="1"/>
</dbReference>
<dbReference type="EMBL" id="JAVDPW010000010">
    <property type="protein sequence ID" value="MDR6293080.1"/>
    <property type="molecule type" value="Genomic_DNA"/>
</dbReference>
<proteinExistence type="predicted"/>
<name>A0ABU1JWU1_9PROT</name>
<dbReference type="PROSITE" id="PS51273">
    <property type="entry name" value="GATASE_TYPE_1"/>
    <property type="match status" value="1"/>
</dbReference>
<organism evidence="2 3">
    <name type="scientific">Inquilinus ginsengisoli</name>
    <dbReference type="NCBI Taxonomy" id="363840"/>
    <lineage>
        <taxon>Bacteria</taxon>
        <taxon>Pseudomonadati</taxon>
        <taxon>Pseudomonadota</taxon>
        <taxon>Alphaproteobacteria</taxon>
        <taxon>Rhodospirillales</taxon>
        <taxon>Rhodospirillaceae</taxon>
        <taxon>Inquilinus</taxon>
    </lineage>
</organism>
<reference evidence="2 3" key="1">
    <citation type="submission" date="2023-07" db="EMBL/GenBank/DDBJ databases">
        <title>Sorghum-associated microbial communities from plants grown in Nebraska, USA.</title>
        <authorList>
            <person name="Schachtman D."/>
        </authorList>
    </citation>
    <scope>NUCLEOTIDE SEQUENCE [LARGE SCALE GENOMIC DNA]</scope>
    <source>
        <strain evidence="2 3">584</strain>
    </source>
</reference>
<dbReference type="PANTHER" id="PTHR42695:SF5">
    <property type="entry name" value="GLUTAMINE AMIDOTRANSFERASE YLR126C-RELATED"/>
    <property type="match status" value="1"/>
</dbReference>
<dbReference type="InterPro" id="IPR017926">
    <property type="entry name" value="GATASE"/>
</dbReference>
<evidence type="ECO:0000313" key="2">
    <source>
        <dbReference type="EMBL" id="MDR6293080.1"/>
    </source>
</evidence>
<dbReference type="Pfam" id="PF00117">
    <property type="entry name" value="GATase"/>
    <property type="match status" value="1"/>
</dbReference>
<dbReference type="SUPFAM" id="SSF52317">
    <property type="entry name" value="Class I glutamine amidotransferase-like"/>
    <property type="match status" value="1"/>
</dbReference>
<sequence length="243" mass="25861">MKILTLQNNDISPSGVIGAAIAEAGGTEDVRFPEHGDALPADATGHDGLLVLGGTQHAADDIAHPHLPAQIEAIRAFAAAGKPVLGICLGSQLLARALGGTVRRHHTPEVGFTAIQPTAAAEADPLLQGLVPLPRLMHWHYDTFDLPEGATLLATNPVCSNQAFSAGPGLYGLQFHLEVTAGIVQGWVDAFQAWTQDRFPEFYATYRDQLMNDHPGAAAFGRQVGLRWMEMVRAAHAESRQAA</sequence>
<evidence type="ECO:0000259" key="1">
    <source>
        <dbReference type="Pfam" id="PF00117"/>
    </source>
</evidence>
<gene>
    <name evidence="2" type="ORF">E9232_005625</name>
</gene>
<feature type="domain" description="Glutamine amidotransferase" evidence="1">
    <location>
        <begin position="43"/>
        <end position="182"/>
    </location>
</feature>
<keyword evidence="3" id="KW-1185">Reference proteome</keyword>
<dbReference type="PANTHER" id="PTHR42695">
    <property type="entry name" value="GLUTAMINE AMIDOTRANSFERASE YLR126C-RELATED"/>
    <property type="match status" value="1"/>
</dbReference>
<dbReference type="RefSeq" id="WP_309799726.1">
    <property type="nucleotide sequence ID" value="NZ_JAVDPW010000010.1"/>
</dbReference>
<dbReference type="InterPro" id="IPR029062">
    <property type="entry name" value="Class_I_gatase-like"/>
</dbReference>
<protein>
    <submittedName>
        <fullName evidence="2">GMP synthase-like glutamine amidotransferase</fullName>
    </submittedName>
</protein>
<accession>A0ABU1JWU1</accession>
<evidence type="ECO:0000313" key="3">
    <source>
        <dbReference type="Proteomes" id="UP001262410"/>
    </source>
</evidence>